<feature type="region of interest" description="Disordered" evidence="1">
    <location>
        <begin position="1"/>
        <end position="49"/>
    </location>
</feature>
<reference evidence="2 3" key="1">
    <citation type="submission" date="2016-10" db="EMBL/GenBank/DDBJ databases">
        <title>Draft genome sequence of Coniochaeta ligniaria NRRL30616, a lignocellulolytic fungus for bioabatement of inhibitors in plant biomass hydrolysates.</title>
        <authorList>
            <consortium name="DOE Joint Genome Institute"/>
            <person name="Jimenez D.J."/>
            <person name="Hector R.E."/>
            <person name="Riley R."/>
            <person name="Sun H."/>
            <person name="Grigoriev I.V."/>
            <person name="Van Elsas J.D."/>
            <person name="Nichols N.N."/>
        </authorList>
    </citation>
    <scope>NUCLEOTIDE SEQUENCE [LARGE SCALE GENOMIC DNA]</scope>
    <source>
        <strain evidence="2 3">NRRL 30616</strain>
    </source>
</reference>
<accession>A0A1J7IB20</accession>
<gene>
    <name evidence="2" type="ORF">CONLIGDRAFT_102122</name>
</gene>
<evidence type="ECO:0000313" key="2">
    <source>
        <dbReference type="EMBL" id="OIW24654.1"/>
    </source>
</evidence>
<dbReference type="AlphaFoldDB" id="A0A1J7IB20"/>
<evidence type="ECO:0000256" key="1">
    <source>
        <dbReference type="SAM" id="MobiDB-lite"/>
    </source>
</evidence>
<protein>
    <submittedName>
        <fullName evidence="2">Uncharacterized protein</fullName>
    </submittedName>
</protein>
<organism evidence="2 3">
    <name type="scientific">Coniochaeta ligniaria NRRL 30616</name>
    <dbReference type="NCBI Taxonomy" id="1408157"/>
    <lineage>
        <taxon>Eukaryota</taxon>
        <taxon>Fungi</taxon>
        <taxon>Dikarya</taxon>
        <taxon>Ascomycota</taxon>
        <taxon>Pezizomycotina</taxon>
        <taxon>Sordariomycetes</taxon>
        <taxon>Sordariomycetidae</taxon>
        <taxon>Coniochaetales</taxon>
        <taxon>Coniochaetaceae</taxon>
        <taxon>Coniochaeta</taxon>
    </lineage>
</organism>
<keyword evidence="3" id="KW-1185">Reference proteome</keyword>
<evidence type="ECO:0000313" key="3">
    <source>
        <dbReference type="Proteomes" id="UP000182658"/>
    </source>
</evidence>
<dbReference type="Proteomes" id="UP000182658">
    <property type="component" value="Unassembled WGS sequence"/>
</dbReference>
<dbReference type="EMBL" id="KV875103">
    <property type="protein sequence ID" value="OIW24654.1"/>
    <property type="molecule type" value="Genomic_DNA"/>
</dbReference>
<feature type="compositionally biased region" description="Basic and acidic residues" evidence="1">
    <location>
        <begin position="23"/>
        <end position="33"/>
    </location>
</feature>
<name>A0A1J7IB20_9PEZI</name>
<dbReference type="InParanoid" id="A0A1J7IB20"/>
<sequence length="108" mass="12278">MADPFKPVSRFTPLGTSHGTSVTHDRGTADRFEPVSQPTPTEEQRSKWASHFNITDRKKPVEVDELADHTLFATNCTQHDTQHPEEPGDRPWRVFSPLCFSSSRPQTF</sequence>
<proteinExistence type="predicted"/>